<name>A0ABW2LFU3_9PSEU</name>
<dbReference type="EMBL" id="JBHTCJ010000001">
    <property type="protein sequence ID" value="MFC7340035.1"/>
    <property type="molecule type" value="Genomic_DNA"/>
</dbReference>
<reference evidence="2" key="1">
    <citation type="journal article" date="2019" name="Int. J. Syst. Evol. Microbiol.">
        <title>The Global Catalogue of Microorganisms (GCM) 10K type strain sequencing project: providing services to taxonomists for standard genome sequencing and annotation.</title>
        <authorList>
            <consortium name="The Broad Institute Genomics Platform"/>
            <consortium name="The Broad Institute Genome Sequencing Center for Infectious Disease"/>
            <person name="Wu L."/>
            <person name="Ma J."/>
        </authorList>
    </citation>
    <scope>NUCLEOTIDE SEQUENCE [LARGE SCALE GENOMIC DNA]</scope>
    <source>
        <strain evidence="2">WLHS5</strain>
    </source>
</reference>
<protein>
    <submittedName>
        <fullName evidence="1">Uncharacterized protein</fullName>
    </submittedName>
</protein>
<sequence length="204" mass="21715">MSRGDVGLLVERAVAEVAEPQVEPGVKARSLAVMRAALTAEEELAAAASRRVARAAEEAVWLGASLADLGELTGRSRQAARKRWPGLGAIHRKRKWLGDHVEAVRHVGGLVASRADDLAPVAGNGAFLRLISRLREGLRRCEADFAEGAEESVENWRAFDELVDVTLRAVIETAGTPATPQADFALHCATGVVGHYDHAVSGQA</sequence>
<dbReference type="RefSeq" id="WP_380663219.1">
    <property type="nucleotide sequence ID" value="NZ_JBHTCJ010000001.1"/>
</dbReference>
<proteinExistence type="predicted"/>
<accession>A0ABW2LFU3</accession>
<comment type="caution">
    <text evidence="1">The sequence shown here is derived from an EMBL/GenBank/DDBJ whole genome shotgun (WGS) entry which is preliminary data.</text>
</comment>
<organism evidence="1 2">
    <name type="scientific">Saccharopolyspora griseoalba</name>
    <dbReference type="NCBI Taxonomy" id="1431848"/>
    <lineage>
        <taxon>Bacteria</taxon>
        <taxon>Bacillati</taxon>
        <taxon>Actinomycetota</taxon>
        <taxon>Actinomycetes</taxon>
        <taxon>Pseudonocardiales</taxon>
        <taxon>Pseudonocardiaceae</taxon>
        <taxon>Saccharopolyspora</taxon>
    </lineage>
</organism>
<evidence type="ECO:0000313" key="1">
    <source>
        <dbReference type="EMBL" id="MFC7340035.1"/>
    </source>
</evidence>
<evidence type="ECO:0000313" key="2">
    <source>
        <dbReference type="Proteomes" id="UP001596504"/>
    </source>
</evidence>
<dbReference type="Proteomes" id="UP001596504">
    <property type="component" value="Unassembled WGS sequence"/>
</dbReference>
<gene>
    <name evidence="1" type="ORF">ACFQRI_01330</name>
</gene>
<keyword evidence="2" id="KW-1185">Reference proteome</keyword>